<gene>
    <name evidence="1" type="ORF">KUTeg_002989</name>
</gene>
<accession>A0ABQ9FKT7</accession>
<reference evidence="1 2" key="1">
    <citation type="submission" date="2022-12" db="EMBL/GenBank/DDBJ databases">
        <title>Chromosome-level genome of Tegillarca granosa.</title>
        <authorList>
            <person name="Kim J."/>
        </authorList>
    </citation>
    <scope>NUCLEOTIDE SEQUENCE [LARGE SCALE GENOMIC DNA]</scope>
    <source>
        <strain evidence="1">Teg-2019</strain>
        <tissue evidence="1">Adductor muscle</tissue>
    </source>
</reference>
<evidence type="ECO:0000313" key="2">
    <source>
        <dbReference type="Proteomes" id="UP001217089"/>
    </source>
</evidence>
<keyword evidence="2" id="KW-1185">Reference proteome</keyword>
<proteinExistence type="predicted"/>
<dbReference type="Proteomes" id="UP001217089">
    <property type="component" value="Unassembled WGS sequence"/>
</dbReference>
<sequence length="142" mass="15558">MLRRSMSHDVTSPVRLQKSSFLKALSIVNNSGPSNNFQNHFILICLCAVITLPCGSKPKGIETFAFISLFMGYLNSCINPIICMAYNKCLRQAASELVTCKRRRVSSNSVGPVIATESMDPTNIQEQGNSDSYELNTVSTSS</sequence>
<name>A0ABQ9FKT7_TEGGR</name>
<dbReference type="SUPFAM" id="SSF81321">
    <property type="entry name" value="Family A G protein-coupled receptor-like"/>
    <property type="match status" value="1"/>
</dbReference>
<comment type="caution">
    <text evidence="1">The sequence shown here is derived from an EMBL/GenBank/DDBJ whole genome shotgun (WGS) entry which is preliminary data.</text>
</comment>
<dbReference type="EMBL" id="JARBDR010000214">
    <property type="protein sequence ID" value="KAJ8317898.1"/>
    <property type="molecule type" value="Genomic_DNA"/>
</dbReference>
<protein>
    <recommendedName>
        <fullName evidence="3">G-protein coupled receptors family 1 profile domain-containing protein</fullName>
    </recommendedName>
</protein>
<dbReference type="Gene3D" id="1.20.1070.10">
    <property type="entry name" value="Rhodopsin 7-helix transmembrane proteins"/>
    <property type="match status" value="1"/>
</dbReference>
<evidence type="ECO:0008006" key="3">
    <source>
        <dbReference type="Google" id="ProtNLM"/>
    </source>
</evidence>
<evidence type="ECO:0000313" key="1">
    <source>
        <dbReference type="EMBL" id="KAJ8317898.1"/>
    </source>
</evidence>
<organism evidence="1 2">
    <name type="scientific">Tegillarca granosa</name>
    <name type="common">Malaysian cockle</name>
    <name type="synonym">Anadara granosa</name>
    <dbReference type="NCBI Taxonomy" id="220873"/>
    <lineage>
        <taxon>Eukaryota</taxon>
        <taxon>Metazoa</taxon>
        <taxon>Spiralia</taxon>
        <taxon>Lophotrochozoa</taxon>
        <taxon>Mollusca</taxon>
        <taxon>Bivalvia</taxon>
        <taxon>Autobranchia</taxon>
        <taxon>Pteriomorphia</taxon>
        <taxon>Arcoida</taxon>
        <taxon>Arcoidea</taxon>
        <taxon>Arcidae</taxon>
        <taxon>Tegillarca</taxon>
    </lineage>
</organism>